<keyword evidence="3" id="KW-1185">Reference proteome</keyword>
<reference evidence="3" key="1">
    <citation type="journal article" date="2011" name="Proc. Natl. Acad. Sci. U.S.A.">
        <title>Obligate biotrophy features unraveled by the genomic analysis of rust fungi.</title>
        <authorList>
            <person name="Duplessis S."/>
            <person name="Cuomo C.A."/>
            <person name="Lin Y.-C."/>
            <person name="Aerts A."/>
            <person name="Tisserant E."/>
            <person name="Veneault-Fourrey C."/>
            <person name="Joly D.L."/>
            <person name="Hacquard S."/>
            <person name="Amselem J."/>
            <person name="Cantarel B.L."/>
            <person name="Chiu R."/>
            <person name="Coutinho P.M."/>
            <person name="Feau N."/>
            <person name="Field M."/>
            <person name="Frey P."/>
            <person name="Gelhaye E."/>
            <person name="Goldberg J."/>
            <person name="Grabherr M.G."/>
            <person name="Kodira C.D."/>
            <person name="Kohler A."/>
            <person name="Kuees U."/>
            <person name="Lindquist E.A."/>
            <person name="Lucas S.M."/>
            <person name="Mago R."/>
            <person name="Mauceli E."/>
            <person name="Morin E."/>
            <person name="Murat C."/>
            <person name="Pangilinan J.L."/>
            <person name="Park R."/>
            <person name="Pearson M."/>
            <person name="Quesneville H."/>
            <person name="Rouhier N."/>
            <person name="Sakthikumar S."/>
            <person name="Salamov A.A."/>
            <person name="Schmutz J."/>
            <person name="Selles B."/>
            <person name="Shapiro H."/>
            <person name="Tanguay P."/>
            <person name="Tuskan G.A."/>
            <person name="Henrissat B."/>
            <person name="Van de Peer Y."/>
            <person name="Rouze P."/>
            <person name="Ellis J.G."/>
            <person name="Dodds P.N."/>
            <person name="Schein J.E."/>
            <person name="Zhong S."/>
            <person name="Hamelin R.C."/>
            <person name="Grigoriev I.V."/>
            <person name="Szabo L.J."/>
            <person name="Martin F."/>
        </authorList>
    </citation>
    <scope>NUCLEOTIDE SEQUENCE [LARGE SCALE GENOMIC DNA]</scope>
    <source>
        <strain evidence="3">98AG31 / pathotype 3-4-7</strain>
    </source>
</reference>
<dbReference type="Proteomes" id="UP000001072">
    <property type="component" value="Unassembled WGS sequence"/>
</dbReference>
<dbReference type="KEGG" id="mlr:MELLADRAFT_92130"/>
<dbReference type="HOGENOM" id="CLU_1267155_0_0_1"/>
<keyword evidence="1" id="KW-0732">Signal</keyword>
<dbReference type="AlphaFoldDB" id="F4S1L7"/>
<feature type="signal peptide" evidence="1">
    <location>
        <begin position="1"/>
        <end position="25"/>
    </location>
</feature>
<dbReference type="RefSeq" id="XP_007415334.1">
    <property type="nucleotide sequence ID" value="XM_007415272.1"/>
</dbReference>
<evidence type="ECO:0000313" key="3">
    <source>
        <dbReference type="Proteomes" id="UP000001072"/>
    </source>
</evidence>
<evidence type="ECO:0000313" key="2">
    <source>
        <dbReference type="EMBL" id="EGG01484.1"/>
    </source>
</evidence>
<dbReference type="InParanoid" id="F4S1L7"/>
<sequence>MLANKNIPSLFIIFVALVFFQGTLSNAQPSEPEIETQCAFLDVQGSYDINAALMATTTDNTRPKRIKTTKVQKQTLTWPEAEGLIKQGQQVSLAPRDTIQPTKPVRPSGLNSTIAKTARFCKGTFEEHIVCIWVGNQTRTPPLPGYKPGWYTDSAGHVIDLARLNYKTKIEVSVNGTDYKPYTVAGFCTFPIEPNVIKDCAQIVLPVPLSNGECLTLL</sequence>
<feature type="chain" id="PRO_5005676563" description="Secreted protein" evidence="1">
    <location>
        <begin position="26"/>
        <end position="218"/>
    </location>
</feature>
<dbReference type="VEuPathDB" id="FungiDB:MELLADRAFT_92130"/>
<dbReference type="GeneID" id="18936138"/>
<organism evidence="3">
    <name type="scientific">Melampsora larici-populina (strain 98AG31 / pathotype 3-4-7)</name>
    <name type="common">Poplar leaf rust fungus</name>
    <dbReference type="NCBI Taxonomy" id="747676"/>
    <lineage>
        <taxon>Eukaryota</taxon>
        <taxon>Fungi</taxon>
        <taxon>Dikarya</taxon>
        <taxon>Basidiomycota</taxon>
        <taxon>Pucciniomycotina</taxon>
        <taxon>Pucciniomycetes</taxon>
        <taxon>Pucciniales</taxon>
        <taxon>Melampsoraceae</taxon>
        <taxon>Melampsora</taxon>
    </lineage>
</organism>
<name>F4S1L7_MELLP</name>
<evidence type="ECO:0000256" key="1">
    <source>
        <dbReference type="SAM" id="SignalP"/>
    </source>
</evidence>
<gene>
    <name evidence="2" type="ORF">MELLADRAFT_92130</name>
</gene>
<accession>F4S1L7</accession>
<evidence type="ECO:0008006" key="4">
    <source>
        <dbReference type="Google" id="ProtNLM"/>
    </source>
</evidence>
<dbReference type="EMBL" id="GL883138">
    <property type="protein sequence ID" value="EGG01484.1"/>
    <property type="molecule type" value="Genomic_DNA"/>
</dbReference>
<protein>
    <recommendedName>
        <fullName evidence="4">Secreted protein</fullName>
    </recommendedName>
</protein>
<proteinExistence type="predicted"/>